<dbReference type="Gene3D" id="3.90.1210.10">
    <property type="entry name" value="Antifreeze-like/N-acetylneuraminic acid synthase C-terminal domain"/>
    <property type="match status" value="1"/>
</dbReference>
<feature type="signal peptide" evidence="7">
    <location>
        <begin position="1"/>
        <end position="30"/>
    </location>
</feature>
<keyword evidence="9" id="KW-0969">Cilium</keyword>
<dbReference type="InterPro" id="IPR017585">
    <property type="entry name" value="SAF_FlgA"/>
</dbReference>
<gene>
    <name evidence="9" type="primary">flgA</name>
    <name evidence="9" type="ORF">LJ739_02335</name>
</gene>
<accession>A0ABS8G3L1</accession>
<evidence type="ECO:0000313" key="10">
    <source>
        <dbReference type="Proteomes" id="UP001520878"/>
    </source>
</evidence>
<dbReference type="Gene3D" id="2.30.30.760">
    <property type="match status" value="1"/>
</dbReference>
<evidence type="ECO:0000256" key="5">
    <source>
        <dbReference type="ARBA" id="ARBA00022764"/>
    </source>
</evidence>
<evidence type="ECO:0000256" key="7">
    <source>
        <dbReference type="RuleBase" id="RU362063"/>
    </source>
</evidence>
<dbReference type="EMBL" id="JAJEWP010000001">
    <property type="protein sequence ID" value="MCC2615079.1"/>
    <property type="molecule type" value="Genomic_DNA"/>
</dbReference>
<comment type="caution">
    <text evidence="9">The sequence shown here is derived from an EMBL/GenBank/DDBJ whole genome shotgun (WGS) entry which is preliminary data.</text>
</comment>
<evidence type="ECO:0000256" key="4">
    <source>
        <dbReference type="ARBA" id="ARBA00022729"/>
    </source>
</evidence>
<dbReference type="NCBIfam" id="TIGR03170">
    <property type="entry name" value="flgA_cterm"/>
    <property type="match status" value="1"/>
</dbReference>
<keyword evidence="9" id="KW-0966">Cell projection</keyword>
<organism evidence="9 10">
    <name type="scientific">Fluctibacter halophilus</name>
    <dbReference type="NCBI Taxonomy" id="226011"/>
    <lineage>
        <taxon>Bacteria</taxon>
        <taxon>Pseudomonadati</taxon>
        <taxon>Pseudomonadota</taxon>
        <taxon>Gammaproteobacteria</taxon>
        <taxon>Alteromonadales</taxon>
        <taxon>Alteromonadaceae</taxon>
        <taxon>Fluctibacter</taxon>
    </lineage>
</organism>
<dbReference type="InterPro" id="IPR013974">
    <property type="entry name" value="SAF"/>
</dbReference>
<evidence type="ECO:0000256" key="6">
    <source>
        <dbReference type="ARBA" id="ARBA00025643"/>
    </source>
</evidence>
<keyword evidence="10" id="KW-1185">Reference proteome</keyword>
<dbReference type="Pfam" id="PF13144">
    <property type="entry name" value="ChapFlgA"/>
    <property type="match status" value="1"/>
</dbReference>
<dbReference type="Proteomes" id="UP001520878">
    <property type="component" value="Unassembled WGS sequence"/>
</dbReference>
<evidence type="ECO:0000313" key="9">
    <source>
        <dbReference type="EMBL" id="MCC2615079.1"/>
    </source>
</evidence>
<proteinExistence type="inferred from homology"/>
<keyword evidence="9" id="KW-0282">Flagellum</keyword>
<evidence type="ECO:0000256" key="2">
    <source>
        <dbReference type="ARBA" id="ARBA00010474"/>
    </source>
</evidence>
<name>A0ABS8G3L1_9ALTE</name>
<feature type="domain" description="SAF" evidence="8">
    <location>
        <begin position="118"/>
        <end position="180"/>
    </location>
</feature>
<protein>
    <recommendedName>
        <fullName evidence="3 7">Flagella basal body P-ring formation protein FlgA</fullName>
    </recommendedName>
</protein>
<evidence type="ECO:0000256" key="3">
    <source>
        <dbReference type="ARBA" id="ARBA00014754"/>
    </source>
</evidence>
<comment type="similarity">
    <text evidence="2 7">Belongs to the FlgA family.</text>
</comment>
<feature type="chain" id="PRO_5044950356" description="Flagella basal body P-ring formation protein FlgA" evidence="7">
    <location>
        <begin position="31"/>
        <end position="240"/>
    </location>
</feature>
<keyword evidence="7" id="KW-1005">Bacterial flagellum biogenesis</keyword>
<dbReference type="CDD" id="cd11614">
    <property type="entry name" value="SAF_CpaB_FlgA_like"/>
    <property type="match status" value="1"/>
</dbReference>
<dbReference type="SMART" id="SM00858">
    <property type="entry name" value="SAF"/>
    <property type="match status" value="1"/>
</dbReference>
<evidence type="ECO:0000256" key="1">
    <source>
        <dbReference type="ARBA" id="ARBA00004418"/>
    </source>
</evidence>
<dbReference type="InterPro" id="IPR039246">
    <property type="entry name" value="Flagellar_FlgA"/>
</dbReference>
<sequence length="240" mass="25998">MKKLPNTMAWRLFTLMSGLLLTLSSTSVTANETQNLIIMRLTEGAESYVRSALPDVDGGQLDVSAMSVDPRIDVPACQQGFTYSASAEALQQSLVTVRAECPDAQWYLYLMVKTAHMQPVVVLNSAVSPNTVLTAAHLDVIQMDKKQLRTSTFADIEEVIGARIKRRTRPGQPVQPNQLCFVCKGDSISISANAGGLQIKTSGIAQQDGNVGDTIRVMNSQSNKTIRAQVVDTNLVTVSI</sequence>
<comment type="function">
    <text evidence="6 7">Involved in the assembly process of the P-ring formation. It may associate with FlgF on the rod constituting a structure essential for the P-ring assembly or may act as a modulator protein for the P-ring assembly.</text>
</comment>
<keyword evidence="5 7" id="KW-0574">Periplasm</keyword>
<dbReference type="PANTHER" id="PTHR36307:SF1">
    <property type="entry name" value="FLAGELLA BASAL BODY P-RING FORMATION PROTEIN FLGA"/>
    <property type="match status" value="1"/>
</dbReference>
<keyword evidence="4 7" id="KW-0732">Signal</keyword>
<dbReference type="RefSeq" id="WP_229156992.1">
    <property type="nucleotide sequence ID" value="NZ_JAJEWP010000001.1"/>
</dbReference>
<evidence type="ECO:0000259" key="8">
    <source>
        <dbReference type="SMART" id="SM00858"/>
    </source>
</evidence>
<reference evidence="9 10" key="1">
    <citation type="submission" date="2021-10" db="EMBL/GenBank/DDBJ databases">
        <title>Draft genome of Aestuariibacter halophilus JC2043.</title>
        <authorList>
            <person name="Emsley S.A."/>
            <person name="Pfannmuller K.M."/>
            <person name="Ushijima B."/>
            <person name="Saw J.H."/>
            <person name="Videau P."/>
        </authorList>
    </citation>
    <scope>NUCLEOTIDE SEQUENCE [LARGE SCALE GENOMIC DNA]</scope>
    <source>
        <strain evidence="9 10">JC2043</strain>
    </source>
</reference>
<comment type="subcellular location">
    <subcellularLocation>
        <location evidence="1 7">Periplasm</location>
    </subcellularLocation>
</comment>
<dbReference type="PANTHER" id="PTHR36307">
    <property type="entry name" value="FLAGELLA BASAL BODY P-RING FORMATION PROTEIN FLGA"/>
    <property type="match status" value="1"/>
</dbReference>